<dbReference type="InterPro" id="IPR051277">
    <property type="entry name" value="SEZ6_CSMD_C4BPB_Regulators"/>
</dbReference>
<protein>
    <recommendedName>
        <fullName evidence="7">Sushi domain-containing protein</fullName>
    </recommendedName>
</protein>
<dbReference type="PANTHER" id="PTHR45656:SF4">
    <property type="entry name" value="PROTEIN CBR-CLEC-78"/>
    <property type="match status" value="1"/>
</dbReference>
<feature type="domain" description="Sushi" evidence="7">
    <location>
        <begin position="56"/>
        <end position="114"/>
    </location>
</feature>
<dbReference type="AlphaFoldDB" id="A0AAD9L5F7"/>
<dbReference type="SUPFAM" id="SSF57535">
    <property type="entry name" value="Complement control module/SCR domain"/>
    <property type="match status" value="10"/>
</dbReference>
<reference evidence="8" key="1">
    <citation type="journal article" date="2023" name="Mol. Biol. Evol.">
        <title>Third-Generation Sequencing Reveals the Adaptive Role of the Epigenome in Three Deep-Sea Polychaetes.</title>
        <authorList>
            <person name="Perez M."/>
            <person name="Aroh O."/>
            <person name="Sun Y."/>
            <person name="Lan Y."/>
            <person name="Juniper S.K."/>
            <person name="Young C.R."/>
            <person name="Angers B."/>
            <person name="Qian P.Y."/>
        </authorList>
    </citation>
    <scope>NUCLEOTIDE SEQUENCE</scope>
    <source>
        <strain evidence="8">R07B-5</strain>
    </source>
</reference>
<feature type="disulfide bond" evidence="4">
    <location>
        <begin position="354"/>
        <end position="397"/>
    </location>
</feature>
<feature type="domain" description="Sushi" evidence="7">
    <location>
        <begin position="531"/>
        <end position="590"/>
    </location>
</feature>
<evidence type="ECO:0000256" key="4">
    <source>
        <dbReference type="PROSITE-ProRule" id="PRU00302"/>
    </source>
</evidence>
<name>A0AAD9L5F7_RIDPI</name>
<keyword evidence="2" id="KW-0677">Repeat</keyword>
<evidence type="ECO:0000256" key="5">
    <source>
        <dbReference type="SAM" id="MobiDB-lite"/>
    </source>
</evidence>
<feature type="domain" description="Sushi" evidence="7">
    <location>
        <begin position="232"/>
        <end position="291"/>
    </location>
</feature>
<dbReference type="Gene3D" id="2.10.70.10">
    <property type="entry name" value="Complement Module, domain 1"/>
    <property type="match status" value="10"/>
</dbReference>
<dbReference type="Pfam" id="PF00084">
    <property type="entry name" value="Sushi"/>
    <property type="match status" value="9"/>
</dbReference>
<dbReference type="EMBL" id="JAODUO010000333">
    <property type="protein sequence ID" value="KAK2182848.1"/>
    <property type="molecule type" value="Genomic_DNA"/>
</dbReference>
<evidence type="ECO:0000256" key="2">
    <source>
        <dbReference type="ARBA" id="ARBA00022737"/>
    </source>
</evidence>
<keyword evidence="9" id="KW-1185">Reference proteome</keyword>
<keyword evidence="6" id="KW-1133">Transmembrane helix</keyword>
<comment type="caution">
    <text evidence="4">Lacks conserved residue(s) required for the propagation of feature annotation.</text>
</comment>
<feature type="domain" description="Sushi" evidence="7">
    <location>
        <begin position="115"/>
        <end position="174"/>
    </location>
</feature>
<dbReference type="SMART" id="SM00032">
    <property type="entry name" value="CCP"/>
    <property type="match status" value="10"/>
</dbReference>
<feature type="region of interest" description="Disordered" evidence="5">
    <location>
        <begin position="678"/>
        <end position="698"/>
    </location>
</feature>
<feature type="domain" description="Sushi" evidence="7">
    <location>
        <begin position="352"/>
        <end position="412"/>
    </location>
</feature>
<evidence type="ECO:0000313" key="8">
    <source>
        <dbReference type="EMBL" id="KAK2182848.1"/>
    </source>
</evidence>
<dbReference type="InterPro" id="IPR035976">
    <property type="entry name" value="Sushi/SCR/CCP_sf"/>
</dbReference>
<keyword evidence="6" id="KW-0472">Membrane</keyword>
<evidence type="ECO:0000259" key="7">
    <source>
        <dbReference type="PROSITE" id="PS50923"/>
    </source>
</evidence>
<organism evidence="8 9">
    <name type="scientific">Ridgeia piscesae</name>
    <name type="common">Tubeworm</name>
    <dbReference type="NCBI Taxonomy" id="27915"/>
    <lineage>
        <taxon>Eukaryota</taxon>
        <taxon>Metazoa</taxon>
        <taxon>Spiralia</taxon>
        <taxon>Lophotrochozoa</taxon>
        <taxon>Annelida</taxon>
        <taxon>Polychaeta</taxon>
        <taxon>Sedentaria</taxon>
        <taxon>Canalipalpata</taxon>
        <taxon>Sabellida</taxon>
        <taxon>Siboglinidae</taxon>
        <taxon>Ridgeia</taxon>
    </lineage>
</organism>
<dbReference type="CDD" id="cd00033">
    <property type="entry name" value="CCP"/>
    <property type="match status" value="8"/>
</dbReference>
<keyword evidence="6" id="KW-0812">Transmembrane</keyword>
<evidence type="ECO:0000313" key="9">
    <source>
        <dbReference type="Proteomes" id="UP001209878"/>
    </source>
</evidence>
<feature type="transmembrane region" description="Helical" evidence="6">
    <location>
        <begin position="628"/>
        <end position="653"/>
    </location>
</feature>
<sequence length="698" mass="76485">MPKNTDVVSGDQSKPYYKTTLVYECDEGHELMSGDLSRTCQESKTWSGTEPICKKIRCGAPPTVAKTTVTTDGVRVNDTATYSCLAGYRLRAGSLTKVCNEQEQWQNKDPQCVEVHCGPAIGIKYTRYSIHGGDKVDGKVIYTCKRGYQRLSGEGFSRCQLNGKWTKPTLICEEVTCGMPPPVKNADVTTMCVTRGCVADYRCYVGYEGNTQRSQCTVDGKWTRVSINCTRVRCGAITPGVGVVVTHTTGDSYEDTMTIHCRHGYHRVTGSHLRTCGGGGAWSGTALVCAETTCLIPTQSVNGGEVFVDKLTVGSKVTYRARDRFRHVSGDLVRTCREDQLWTGKQPVFEEITCPAITVDNSTNAKVVTNGAVVGSLATYSCVRGYEITAGVATCECLVSGKWSCGPPTCTRVACGHPPTVANAGMEMTGQSYLDTASYTCKTGYLREGPQHALVCSDQKRWEGDEITCTAITCPPPELPPMATYNVTAVTYMSQVTYSCRPGYVMAAGDEVRTCEENGRWSGAAPTCEKVECSRPPDVVNTTWYEDKKSLRTRRVIYQCLPRYRLVSGQLWKVCGPRGNWTGRDPVCEETGEKLTIFVPKDEEPKTEAARVMQAMGITKVDKNSQNMGIGIVGVVLMFVPIVILVASDLGVLKEHLKMMARNVRECYRRFRRRNRQVAPVSEQTGGPGTGKIGCMEP</sequence>
<feature type="domain" description="Sushi" evidence="7">
    <location>
        <begin position="175"/>
        <end position="231"/>
    </location>
</feature>
<dbReference type="PANTHER" id="PTHR45656">
    <property type="entry name" value="PROTEIN CBR-CLEC-78"/>
    <property type="match status" value="1"/>
</dbReference>
<feature type="domain" description="Sushi" evidence="7">
    <location>
        <begin position="1"/>
        <end position="55"/>
    </location>
</feature>
<evidence type="ECO:0000256" key="6">
    <source>
        <dbReference type="SAM" id="Phobius"/>
    </source>
</evidence>
<evidence type="ECO:0000256" key="3">
    <source>
        <dbReference type="ARBA" id="ARBA00023157"/>
    </source>
</evidence>
<keyword evidence="4" id="KW-0768">Sushi</keyword>
<dbReference type="Proteomes" id="UP001209878">
    <property type="component" value="Unassembled WGS sequence"/>
</dbReference>
<feature type="domain" description="Sushi" evidence="7">
    <location>
        <begin position="472"/>
        <end position="530"/>
    </location>
</feature>
<proteinExistence type="predicted"/>
<evidence type="ECO:0000256" key="1">
    <source>
        <dbReference type="ARBA" id="ARBA00022729"/>
    </source>
</evidence>
<comment type="caution">
    <text evidence="8">The sequence shown here is derived from an EMBL/GenBank/DDBJ whole genome shotgun (WGS) entry which is preliminary data.</text>
</comment>
<keyword evidence="3 4" id="KW-1015">Disulfide bond</keyword>
<dbReference type="PROSITE" id="PS50923">
    <property type="entry name" value="SUSHI"/>
    <property type="match status" value="9"/>
</dbReference>
<keyword evidence="1" id="KW-0732">Signal</keyword>
<feature type="domain" description="Sushi" evidence="7">
    <location>
        <begin position="413"/>
        <end position="471"/>
    </location>
</feature>
<dbReference type="InterPro" id="IPR000436">
    <property type="entry name" value="Sushi_SCR_CCP_dom"/>
</dbReference>
<accession>A0AAD9L5F7</accession>
<gene>
    <name evidence="8" type="ORF">NP493_333g00015</name>
</gene>